<evidence type="ECO:0008006" key="5">
    <source>
        <dbReference type="Google" id="ProtNLM"/>
    </source>
</evidence>
<dbReference type="EMBL" id="CP018154">
    <property type="protein sequence ID" value="APG62285.1"/>
    <property type="molecule type" value="Genomic_DNA"/>
</dbReference>
<dbReference type="Pfam" id="PF04338">
    <property type="entry name" value="DUF481"/>
    <property type="match status" value="1"/>
</dbReference>
<evidence type="ECO:0000256" key="2">
    <source>
        <dbReference type="SAM" id="SignalP"/>
    </source>
</evidence>
<dbReference type="Proteomes" id="UP000242561">
    <property type="component" value="Chromosome"/>
</dbReference>
<keyword evidence="4" id="KW-1185">Reference proteome</keyword>
<evidence type="ECO:0000313" key="3">
    <source>
        <dbReference type="EMBL" id="APG62285.1"/>
    </source>
</evidence>
<organism evidence="3 4">
    <name type="scientific">Sphingorhabdus lutea</name>
    <dbReference type="NCBI Taxonomy" id="1913578"/>
    <lineage>
        <taxon>Bacteria</taxon>
        <taxon>Pseudomonadati</taxon>
        <taxon>Pseudomonadota</taxon>
        <taxon>Alphaproteobacteria</taxon>
        <taxon>Sphingomonadales</taxon>
        <taxon>Sphingomonadaceae</taxon>
        <taxon>Sphingorhabdus</taxon>
    </lineage>
</organism>
<feature type="chain" id="PRO_5013289959" description="DUF481 domain-containing protein" evidence="2">
    <location>
        <begin position="31"/>
        <end position="321"/>
    </location>
</feature>
<dbReference type="RefSeq" id="WP_072558936.1">
    <property type="nucleotide sequence ID" value="NZ_CP018154.1"/>
</dbReference>
<evidence type="ECO:0000256" key="1">
    <source>
        <dbReference type="SAM" id="Coils"/>
    </source>
</evidence>
<proteinExistence type="predicted"/>
<gene>
    <name evidence="3" type="ORF">LPB140_05110</name>
</gene>
<dbReference type="STRING" id="1913578.LPB140_05110"/>
<dbReference type="KEGG" id="sphl:LPB140_05110"/>
<sequence length="321" mass="34920">MHILPKAAISAAYLSACLGAFSYSIPLAHAQQSQNSTEDKEENGQEAQKQGIEDILDAAIAADDESAVDAIAKYSKNNPNITKKAEEYKAAKAEKNQLAKAEKLKGNLFQNWHGSGEFGAFQSSGNSENIGISAGIKLLKESKSWRLKFNAQGDFQRSNGVTSREQIIVGLEPHYVINDRLFAYGLTQFERDKFQGFLERYTLSGGLGYQIIKTDIVQLDVKAGPAWRDTKFTDGRSDVSIAGLAAANFKTNIASNIIFRQDASAYVQSGNSSLAALSALDAKLSDNLTARLSYQVKHETNPPAGREKTDTLSRVTVIVGF</sequence>
<reference evidence="3 4" key="1">
    <citation type="submission" date="2016-11" db="EMBL/GenBank/DDBJ databases">
        <title>Sphingorhabdus sp. LPB0140, isolated from marine environment.</title>
        <authorList>
            <person name="Kim E."/>
            <person name="Yi H."/>
        </authorList>
    </citation>
    <scope>NUCLEOTIDE SEQUENCE [LARGE SCALE GENOMIC DNA]</scope>
    <source>
        <strain evidence="3 4">LPB0140</strain>
    </source>
</reference>
<accession>A0A1L3JAW9</accession>
<dbReference type="OrthoDB" id="7341471at2"/>
<dbReference type="InterPro" id="IPR007433">
    <property type="entry name" value="DUF481"/>
</dbReference>
<feature type="signal peptide" evidence="2">
    <location>
        <begin position="1"/>
        <end position="30"/>
    </location>
</feature>
<keyword evidence="1" id="KW-0175">Coiled coil</keyword>
<feature type="coiled-coil region" evidence="1">
    <location>
        <begin position="81"/>
        <end position="111"/>
    </location>
</feature>
<keyword evidence="2" id="KW-0732">Signal</keyword>
<protein>
    <recommendedName>
        <fullName evidence="5">DUF481 domain-containing protein</fullName>
    </recommendedName>
</protein>
<evidence type="ECO:0000313" key="4">
    <source>
        <dbReference type="Proteomes" id="UP000242561"/>
    </source>
</evidence>
<name>A0A1L3JAW9_9SPHN</name>
<dbReference type="AlphaFoldDB" id="A0A1L3JAW9"/>